<evidence type="ECO:0000313" key="2">
    <source>
        <dbReference type="EMBL" id="KKL82292.1"/>
    </source>
</evidence>
<accession>A0A0F9I4L0</accession>
<dbReference type="AlphaFoldDB" id="A0A0F9I4L0"/>
<protein>
    <submittedName>
        <fullName evidence="2">Uncharacterized protein</fullName>
    </submittedName>
</protein>
<feature type="transmembrane region" description="Helical" evidence="1">
    <location>
        <begin position="36"/>
        <end position="59"/>
    </location>
</feature>
<reference evidence="2" key="1">
    <citation type="journal article" date="2015" name="Nature">
        <title>Complex archaea that bridge the gap between prokaryotes and eukaryotes.</title>
        <authorList>
            <person name="Spang A."/>
            <person name="Saw J.H."/>
            <person name="Jorgensen S.L."/>
            <person name="Zaremba-Niedzwiedzka K."/>
            <person name="Martijn J."/>
            <person name="Lind A.E."/>
            <person name="van Eijk R."/>
            <person name="Schleper C."/>
            <person name="Guy L."/>
            <person name="Ettema T.J."/>
        </authorList>
    </citation>
    <scope>NUCLEOTIDE SEQUENCE</scope>
</reference>
<gene>
    <name evidence="2" type="ORF">LCGC14_1986130</name>
</gene>
<dbReference type="EMBL" id="LAZR01022312">
    <property type="protein sequence ID" value="KKL82292.1"/>
    <property type="molecule type" value="Genomic_DNA"/>
</dbReference>
<evidence type="ECO:0000256" key="1">
    <source>
        <dbReference type="SAM" id="Phobius"/>
    </source>
</evidence>
<feature type="transmembrane region" description="Helical" evidence="1">
    <location>
        <begin position="12"/>
        <end position="30"/>
    </location>
</feature>
<keyword evidence="1" id="KW-0812">Transmembrane</keyword>
<proteinExistence type="predicted"/>
<sequence>MKFDKDQLEEIKIAFIYICVFLFAAILWLIGYYAAFILFPVGAGVLIVWGIILGLALAFGSGMAAAHIHEEL</sequence>
<keyword evidence="1" id="KW-1133">Transmembrane helix</keyword>
<organism evidence="2">
    <name type="scientific">marine sediment metagenome</name>
    <dbReference type="NCBI Taxonomy" id="412755"/>
    <lineage>
        <taxon>unclassified sequences</taxon>
        <taxon>metagenomes</taxon>
        <taxon>ecological metagenomes</taxon>
    </lineage>
</organism>
<name>A0A0F9I4L0_9ZZZZ</name>
<comment type="caution">
    <text evidence="2">The sequence shown here is derived from an EMBL/GenBank/DDBJ whole genome shotgun (WGS) entry which is preliminary data.</text>
</comment>
<keyword evidence="1" id="KW-0472">Membrane</keyword>